<proteinExistence type="predicted"/>
<evidence type="ECO:0000313" key="1">
    <source>
        <dbReference type="EMBL" id="PVH90281.1"/>
    </source>
</evidence>
<protein>
    <submittedName>
        <fullName evidence="1">Uncharacterized protein</fullName>
    </submittedName>
</protein>
<keyword evidence="2" id="KW-1185">Reference proteome</keyword>
<dbReference type="OrthoDB" id="3795530at2759"/>
<name>A0A2V1CX74_9PLEO</name>
<gene>
    <name evidence="1" type="ORF">DM02DRAFT_678710</name>
</gene>
<dbReference type="Proteomes" id="UP000244855">
    <property type="component" value="Unassembled WGS sequence"/>
</dbReference>
<dbReference type="AlphaFoldDB" id="A0A2V1CX74"/>
<organism evidence="1 2">
    <name type="scientific">Periconia macrospinosa</name>
    <dbReference type="NCBI Taxonomy" id="97972"/>
    <lineage>
        <taxon>Eukaryota</taxon>
        <taxon>Fungi</taxon>
        <taxon>Dikarya</taxon>
        <taxon>Ascomycota</taxon>
        <taxon>Pezizomycotina</taxon>
        <taxon>Dothideomycetes</taxon>
        <taxon>Pleosporomycetidae</taxon>
        <taxon>Pleosporales</taxon>
        <taxon>Massarineae</taxon>
        <taxon>Periconiaceae</taxon>
        <taxon>Periconia</taxon>
    </lineage>
</organism>
<dbReference type="EMBL" id="KZ806470">
    <property type="protein sequence ID" value="PVH90281.1"/>
    <property type="molecule type" value="Genomic_DNA"/>
</dbReference>
<reference evidence="1 2" key="1">
    <citation type="journal article" date="2018" name="Sci. Rep.">
        <title>Comparative genomics provides insights into the lifestyle and reveals functional heterogeneity of dark septate endophytic fungi.</title>
        <authorList>
            <person name="Knapp D.G."/>
            <person name="Nemeth J.B."/>
            <person name="Barry K."/>
            <person name="Hainaut M."/>
            <person name="Henrissat B."/>
            <person name="Johnson J."/>
            <person name="Kuo A."/>
            <person name="Lim J.H.P."/>
            <person name="Lipzen A."/>
            <person name="Nolan M."/>
            <person name="Ohm R.A."/>
            <person name="Tamas L."/>
            <person name="Grigoriev I.V."/>
            <person name="Spatafora J.W."/>
            <person name="Nagy L.G."/>
            <person name="Kovacs G.M."/>
        </authorList>
    </citation>
    <scope>NUCLEOTIDE SEQUENCE [LARGE SCALE GENOMIC DNA]</scope>
    <source>
        <strain evidence="1 2">DSE2036</strain>
    </source>
</reference>
<evidence type="ECO:0000313" key="2">
    <source>
        <dbReference type="Proteomes" id="UP000244855"/>
    </source>
</evidence>
<accession>A0A2V1CX74</accession>
<sequence>MLSPNTAPRGRSIWSQVDRKTFENGLDNLHNAKFITEPQTLREEDWPKPRKFEVLPFAIEKQLSDDIAFVSAYDYGVRYVTCAAIEAGEREGLLIRLAANEGVCVLVVGAWTRLISTLERCAKKALSREQCVEDALDIVITLNRNRILGRLASRHFQRSQHENGPARNALPERLKTYLRSSKRQSTETKKLTREVDNLHTAFLDMENSRANTGTIRRVVIDAFRLTVDGISLPVRLEKAGFSPSTIDTREVREVNKIANYLRVCHSPVHLSDSLTVISYNIFQNQARAYRNVRAIRLPRKQ</sequence>